<dbReference type="InterPro" id="IPR025951">
    <property type="entry name" value="GXWXG_dom"/>
</dbReference>
<gene>
    <name evidence="3" type="ORF">QFW96_18625</name>
</gene>
<proteinExistence type="predicted"/>
<feature type="domain" description="GXWXG" evidence="1">
    <location>
        <begin position="28"/>
        <end position="83"/>
    </location>
</feature>
<reference evidence="3 4" key="1">
    <citation type="submission" date="2023-04" db="EMBL/GenBank/DDBJ databases">
        <title>Draft genome sequence of Saccharopolyspora sp. TS4A08 isolated from sweet potato rhizospheric soil.</title>
        <authorList>
            <person name="Suksaard P."/>
            <person name="Duangmal K."/>
        </authorList>
    </citation>
    <scope>NUCLEOTIDE SEQUENCE [LARGE SCALE GENOMIC DNA]</scope>
    <source>
        <strain evidence="3 4">TS4A08</strain>
    </source>
</reference>
<evidence type="ECO:0000259" key="2">
    <source>
        <dbReference type="Pfam" id="PF14232"/>
    </source>
</evidence>
<organism evidence="3 4">
    <name type="scientific">Saccharopolyspora ipomoeae</name>
    <dbReference type="NCBI Taxonomy" id="3042027"/>
    <lineage>
        <taxon>Bacteria</taxon>
        <taxon>Bacillati</taxon>
        <taxon>Actinomycetota</taxon>
        <taxon>Actinomycetes</taxon>
        <taxon>Pseudonocardiales</taxon>
        <taxon>Pseudonocardiaceae</taxon>
        <taxon>Saccharopolyspora</taxon>
    </lineage>
</organism>
<evidence type="ECO:0000313" key="4">
    <source>
        <dbReference type="Proteomes" id="UP001237595"/>
    </source>
</evidence>
<dbReference type="Proteomes" id="UP001237595">
    <property type="component" value="Unassembled WGS sequence"/>
</dbReference>
<evidence type="ECO:0000259" key="1">
    <source>
        <dbReference type="Pfam" id="PF14231"/>
    </source>
</evidence>
<dbReference type="RefSeq" id="WP_281456970.1">
    <property type="nucleotide sequence ID" value="NZ_JASAOF010000012.1"/>
</dbReference>
<feature type="domain" description="DUF4334" evidence="2">
    <location>
        <begin position="129"/>
        <end position="184"/>
    </location>
</feature>
<protein>
    <submittedName>
        <fullName evidence="3">DUF4334 domain-containing protein</fullName>
    </submittedName>
</protein>
<dbReference type="EMBL" id="JASAOF010000012">
    <property type="protein sequence ID" value="MDI2030656.1"/>
    <property type="molecule type" value="Genomic_DNA"/>
</dbReference>
<comment type="caution">
    <text evidence="3">The sequence shown here is derived from an EMBL/GenBank/DDBJ whole genome shotgun (WGS) entry which is preliminary data.</text>
</comment>
<dbReference type="Gene3D" id="2.40.128.580">
    <property type="entry name" value="GXWXG domain"/>
    <property type="match status" value="1"/>
</dbReference>
<dbReference type="Pfam" id="PF14232">
    <property type="entry name" value="DUF4334"/>
    <property type="match status" value="1"/>
</dbReference>
<sequence length="187" mass="20758">MVDVVGRLRELEAGAAKDGRVRREDVLELFDSLPPVRVEELAGTWRGNGIATGNPFDGLLERFGWYGKRFSGPEDAEPLLFRGKGDRVVSINPAFMPVGLMLGIADKLNSPVVAKLFRLLMPLMTTAKPRARLRMVEYRGVSSAAMVYDALPIHDPFRKVDDDTLLCAMDLRGLDAPFLFVLRRDAA</sequence>
<name>A0ABT6PTA1_9PSEU</name>
<dbReference type="InterPro" id="IPR025568">
    <property type="entry name" value="DUF4334"/>
</dbReference>
<accession>A0ABT6PTA1</accession>
<evidence type="ECO:0000313" key="3">
    <source>
        <dbReference type="EMBL" id="MDI2030656.1"/>
    </source>
</evidence>
<dbReference type="Pfam" id="PF14231">
    <property type="entry name" value="GXWXG"/>
    <property type="match status" value="1"/>
</dbReference>
<keyword evidence="4" id="KW-1185">Reference proteome</keyword>